<organism evidence="1 2">
    <name type="scientific">Nosema bombycis (strain CQ1 / CVCC 102059)</name>
    <name type="common">Microsporidian parasite</name>
    <name type="synonym">Pebrine of silkworm</name>
    <dbReference type="NCBI Taxonomy" id="578461"/>
    <lineage>
        <taxon>Eukaryota</taxon>
        <taxon>Fungi</taxon>
        <taxon>Fungi incertae sedis</taxon>
        <taxon>Microsporidia</taxon>
        <taxon>Nosematidae</taxon>
        <taxon>Nosema</taxon>
    </lineage>
</organism>
<proteinExistence type="predicted"/>
<keyword evidence="2" id="KW-1185">Reference proteome</keyword>
<dbReference type="OrthoDB" id="2189986at2759"/>
<dbReference type="AlphaFoldDB" id="R0M0B8"/>
<dbReference type="PANTHER" id="PTHR20938">
    <property type="entry name" value="INTEGRATOR COMPLEX SUBUNIT 4"/>
    <property type="match status" value="1"/>
</dbReference>
<gene>
    <name evidence="1" type="ORF">NBO_1176gi001</name>
</gene>
<accession>R0M0B8</accession>
<dbReference type="EMBL" id="KB910083">
    <property type="protein sequence ID" value="EOB11444.1"/>
    <property type="molecule type" value="Genomic_DNA"/>
</dbReference>
<dbReference type="PANTHER" id="PTHR20938:SF0">
    <property type="entry name" value="INTEGRATOR COMPLEX SUBUNIT 4"/>
    <property type="match status" value="1"/>
</dbReference>
<evidence type="ECO:0008006" key="3">
    <source>
        <dbReference type="Google" id="ProtNLM"/>
    </source>
</evidence>
<dbReference type="InterPro" id="IPR011989">
    <property type="entry name" value="ARM-like"/>
</dbReference>
<sequence>MKTKIICKSCNYQSPSVDFSVFSCCPEDYHILTYLEHALANGTNLKKVDITRFFTNKKPKVRLLAVNLCFKYYGYDNSLNFTILDPFYRIRLFAIPHIKFSELKFMIDDENVNVKQAVLEEIMNRKVSLKKKITIFSNLGKCIVHPNLNIRLITAKLLHIFEGLKLSLMEQLLSKNDEEVVTKSICGLIVYGLEDEYAEVRKSTINSLFILTNEANIHKTFSYFVDSLNDESFDVRKSAIDCIEKLSSKFKILVDLETIQQICFLIKEESKEITQIIVSVLQNLKFKDIEVLTEIIENIYRKLSREDILSILISIFRNNTEIIINNIDRFYKYSPFLEQQIVLTDNKYFCSLVLVSLCVFNKIPLKLDPNSKKHVGFIIQEISITKKNNLKNLNDFTKDCLIKYIESEGKLRNIERLFINKEMVLI</sequence>
<feature type="non-terminal residue" evidence="1">
    <location>
        <position position="426"/>
    </location>
</feature>
<dbReference type="OMA" id="NDTINFM"/>
<dbReference type="Proteomes" id="UP000016927">
    <property type="component" value="Unassembled WGS sequence"/>
</dbReference>
<dbReference type="HOGENOM" id="CLU_644907_0_0_1"/>
<dbReference type="SUPFAM" id="SSF48371">
    <property type="entry name" value="ARM repeat"/>
    <property type="match status" value="1"/>
</dbReference>
<reference evidence="1 2" key="1">
    <citation type="journal article" date="2013" name="BMC Genomics">
        <title>Comparative genomics of parasitic silkworm microsporidia reveal an association between genome expansion and host adaptation.</title>
        <authorList>
            <person name="Pan G."/>
            <person name="Xu J."/>
            <person name="Li T."/>
            <person name="Xia Q."/>
            <person name="Liu S.L."/>
            <person name="Zhang G."/>
            <person name="Li S."/>
            <person name="Li C."/>
            <person name="Liu H."/>
            <person name="Yang L."/>
            <person name="Liu T."/>
            <person name="Zhang X."/>
            <person name="Wu Z."/>
            <person name="Fan W."/>
            <person name="Dang X."/>
            <person name="Xiang H."/>
            <person name="Tao M."/>
            <person name="Li Y."/>
            <person name="Hu J."/>
            <person name="Li Z."/>
            <person name="Lin L."/>
            <person name="Luo J."/>
            <person name="Geng L."/>
            <person name="Wang L."/>
            <person name="Long M."/>
            <person name="Wan Y."/>
            <person name="He N."/>
            <person name="Zhang Z."/>
            <person name="Lu C."/>
            <person name="Keeling P.J."/>
            <person name="Wang J."/>
            <person name="Xiang Z."/>
            <person name="Zhou Z."/>
        </authorList>
    </citation>
    <scope>NUCLEOTIDE SEQUENCE [LARGE SCALE GENOMIC DNA]</scope>
    <source>
        <strain evidence="2">CQ1 / CVCC 102059</strain>
    </source>
</reference>
<evidence type="ECO:0000313" key="2">
    <source>
        <dbReference type="Proteomes" id="UP000016927"/>
    </source>
</evidence>
<evidence type="ECO:0000313" key="1">
    <source>
        <dbReference type="EMBL" id="EOB11444.1"/>
    </source>
</evidence>
<dbReference type="VEuPathDB" id="MicrosporidiaDB:NBO_1176gi001"/>
<protein>
    <recommendedName>
        <fullName evidence="3">Condensin complex subunit 1 C-terminal domain-containing protein</fullName>
    </recommendedName>
</protein>
<dbReference type="STRING" id="578461.R0M0B8"/>
<name>R0M0B8_NOSB1</name>
<dbReference type="InterPro" id="IPR016024">
    <property type="entry name" value="ARM-type_fold"/>
</dbReference>
<dbReference type="Gene3D" id="1.25.10.10">
    <property type="entry name" value="Leucine-rich Repeat Variant"/>
    <property type="match status" value="1"/>
</dbReference>